<feature type="domain" description="Mannosyl-glycoprotein endo-beta-N-acetylglucosamidase-like" evidence="4">
    <location>
        <begin position="66"/>
        <end position="218"/>
    </location>
</feature>
<protein>
    <submittedName>
        <fullName evidence="5">Glycoside hydrolase family 73 protein</fullName>
    </submittedName>
</protein>
<evidence type="ECO:0000313" key="6">
    <source>
        <dbReference type="Proteomes" id="UP001229832"/>
    </source>
</evidence>
<accession>A0ABD7Z6W5</accession>
<dbReference type="PANTHER" id="PTHR33308:SF9">
    <property type="entry name" value="PEPTIDOGLYCAN HYDROLASE FLGJ"/>
    <property type="match status" value="1"/>
</dbReference>
<feature type="chain" id="PRO_5044787730" evidence="3">
    <location>
        <begin position="27"/>
        <end position="463"/>
    </location>
</feature>
<dbReference type="EMBL" id="CP132485">
    <property type="protein sequence ID" value="WLV82729.1"/>
    <property type="molecule type" value="Genomic_DNA"/>
</dbReference>
<keyword evidence="6" id="KW-1185">Reference proteome</keyword>
<comment type="similarity">
    <text evidence="1">Belongs to the glycosyl hydrolase 73 family.</text>
</comment>
<name>A0ABD7Z6W5_LACZE</name>
<dbReference type="SMART" id="SM00047">
    <property type="entry name" value="LYZ2"/>
    <property type="match status" value="1"/>
</dbReference>
<keyword evidence="2 5" id="KW-0378">Hydrolase</keyword>
<feature type="signal peptide" evidence="3">
    <location>
        <begin position="1"/>
        <end position="26"/>
    </location>
</feature>
<dbReference type="Gene3D" id="4.10.80.30">
    <property type="entry name" value="DNA polymerase, domain 6"/>
    <property type="match status" value="1"/>
</dbReference>
<organism evidence="5 6">
    <name type="scientific">Lacticaseibacillus zeae subsp. silagei</name>
    <dbReference type="NCBI Taxonomy" id="3068307"/>
    <lineage>
        <taxon>Bacteria</taxon>
        <taxon>Bacillati</taxon>
        <taxon>Bacillota</taxon>
        <taxon>Bacilli</taxon>
        <taxon>Lactobacillales</taxon>
        <taxon>Lactobacillaceae</taxon>
        <taxon>Lacticaseibacillus</taxon>
    </lineage>
</organism>
<evidence type="ECO:0000256" key="1">
    <source>
        <dbReference type="ARBA" id="ARBA00010266"/>
    </source>
</evidence>
<evidence type="ECO:0000256" key="3">
    <source>
        <dbReference type="SAM" id="SignalP"/>
    </source>
</evidence>
<proteinExistence type="inferred from homology"/>
<dbReference type="PRINTS" id="PR01002">
    <property type="entry name" value="FLGFLGJ"/>
</dbReference>
<sequence>MKYQKIFFLTAMIGLVSFGGSSVVQASSVNHDINIARHEETVQGSLKQNSQVGPGFYGTNLFGRSLEILQSSPSEFLDQIKAGAIASWSKHSVLPSITAAQAALESGWGSSQLSTQANNLFGIKGQYNGQYVEMPTLEWSNGNWVTVNAEFRKYPDWSTSVEDHGNFFTDNSRYHNLLGVKDYKQVAQLLQQDGYATDPDYANKLISIIEANNLQSWDQEAFSSDTSAAGSLDDYSVDPATLKLRGWSVASDSTEKPISYLFAVDANTNQELARWKINRTERPDVQRAYPQITGSLNSGFDESLTIPDSLRGHQVRIMARYTSDPAGNNNASDFTFGQVISIPQVESEGHLDEYNVGQDTLTLRGWSAASNSTDKPISYLFALDANTNQELARWKINRTERPDVQRAYPQIPGSLNSGFDETFKLPDSLKGHQIRIMARYTSDLDGNNNASDFTFEQVINVAS</sequence>
<evidence type="ECO:0000259" key="4">
    <source>
        <dbReference type="SMART" id="SM00047"/>
    </source>
</evidence>
<dbReference type="PANTHER" id="PTHR33308">
    <property type="entry name" value="PEPTIDOGLYCAN HYDROLASE FLGJ"/>
    <property type="match status" value="1"/>
</dbReference>
<reference evidence="5 6" key="1">
    <citation type="submission" date="2023-08" db="EMBL/GenBank/DDBJ databases">
        <authorList>
            <person name="Buchebner-Jance M."/>
        </authorList>
    </citation>
    <scope>NUCLEOTIDE SEQUENCE [LARGE SCALE GENOMIC DNA]</scope>
    <source>
        <strain evidence="5 6">NCIMB 15475</strain>
    </source>
</reference>
<gene>
    <name evidence="5" type="ORF">LACZS2_001913</name>
</gene>
<dbReference type="GO" id="GO:0016787">
    <property type="term" value="F:hydrolase activity"/>
    <property type="evidence" value="ECO:0007669"/>
    <property type="project" value="UniProtKB-KW"/>
</dbReference>
<dbReference type="Pfam" id="PF01832">
    <property type="entry name" value="Glucosaminidase"/>
    <property type="match status" value="1"/>
</dbReference>
<keyword evidence="3" id="KW-0732">Signal</keyword>
<dbReference type="Proteomes" id="UP001229832">
    <property type="component" value="Chromosome"/>
</dbReference>
<dbReference type="Gene3D" id="1.10.530.10">
    <property type="match status" value="1"/>
</dbReference>
<dbReference type="InterPro" id="IPR002901">
    <property type="entry name" value="MGlyc_endo_b_GlcNAc-like_dom"/>
</dbReference>
<evidence type="ECO:0000256" key="2">
    <source>
        <dbReference type="ARBA" id="ARBA00022801"/>
    </source>
</evidence>
<evidence type="ECO:0000313" key="5">
    <source>
        <dbReference type="EMBL" id="WLV82729.1"/>
    </source>
</evidence>
<dbReference type="InterPro" id="IPR051056">
    <property type="entry name" value="Glycosyl_Hydrolase_73"/>
</dbReference>
<dbReference type="AlphaFoldDB" id="A0ABD7Z6W5"/>